<reference evidence="1" key="1">
    <citation type="submission" date="2020-03" db="EMBL/GenBank/DDBJ databases">
        <title>The deep terrestrial virosphere.</title>
        <authorList>
            <person name="Holmfeldt K."/>
            <person name="Nilsson E."/>
            <person name="Simone D."/>
            <person name="Lopez-Fernandez M."/>
            <person name="Wu X."/>
            <person name="de Brujin I."/>
            <person name="Lundin D."/>
            <person name="Andersson A."/>
            <person name="Bertilsson S."/>
            <person name="Dopson M."/>
        </authorList>
    </citation>
    <scope>NUCLEOTIDE SEQUENCE</scope>
    <source>
        <strain evidence="3">MM415A00279</strain>
        <strain evidence="2">MM415B01091</strain>
        <strain evidence="1">TM448A00597</strain>
    </source>
</reference>
<dbReference type="EMBL" id="MT142511">
    <property type="protein sequence ID" value="QJA83483.1"/>
    <property type="molecule type" value="Genomic_DNA"/>
</dbReference>
<dbReference type="EMBL" id="MT144029">
    <property type="protein sequence ID" value="QJA47031.1"/>
    <property type="molecule type" value="Genomic_DNA"/>
</dbReference>
<sequence>MSYTNNKRLTIDDLKRLRDQYNAAGEHADYISIPRSQVDDNTEWVDCEAEMRAGLPYPK</sequence>
<protein>
    <submittedName>
        <fullName evidence="1">Uncharacterized protein</fullName>
    </submittedName>
</protein>
<organism evidence="1">
    <name type="scientific">viral metagenome</name>
    <dbReference type="NCBI Taxonomy" id="1070528"/>
    <lineage>
        <taxon>unclassified sequences</taxon>
        <taxon>metagenomes</taxon>
        <taxon>organismal metagenomes</taxon>
    </lineage>
</organism>
<dbReference type="EMBL" id="MT141413">
    <property type="protein sequence ID" value="QJA60567.1"/>
    <property type="molecule type" value="Genomic_DNA"/>
</dbReference>
<proteinExistence type="predicted"/>
<dbReference type="AlphaFoldDB" id="A0A6H1ZHX4"/>
<name>A0A6H1ZHX4_9ZZZZ</name>
<accession>A0A6H1ZHX4</accession>
<gene>
    <name evidence="3" type="ORF">MM415A00279_0041</name>
    <name evidence="2" type="ORF">MM415B01091_0019</name>
    <name evidence="1" type="ORF">TM448A00597_0016</name>
</gene>
<evidence type="ECO:0000313" key="2">
    <source>
        <dbReference type="EMBL" id="QJA60567.1"/>
    </source>
</evidence>
<evidence type="ECO:0000313" key="3">
    <source>
        <dbReference type="EMBL" id="QJA83483.1"/>
    </source>
</evidence>
<evidence type="ECO:0000313" key="1">
    <source>
        <dbReference type="EMBL" id="QJA47031.1"/>
    </source>
</evidence>